<accession>A0A8I0FVZ0</accession>
<name>A0A8I0FVZ0_9ACTN</name>
<dbReference type="EMBL" id="JACWMT010000003">
    <property type="protein sequence ID" value="MBD1271695.1"/>
    <property type="molecule type" value="Genomic_DNA"/>
</dbReference>
<evidence type="ECO:0000313" key="5">
    <source>
        <dbReference type="Proteomes" id="UP000659061"/>
    </source>
</evidence>
<sequence>MTGDEGGRVRRWLRQLSRTMTLRQVLAAGATVVVLASGLFGGLATARTAGPTEIVAGEPFHAEPFDLTVERLRWSDDLGLDEDVRGRYLVAVATVENTSDHPVYTSTVRDSVRLKGLDGFYTGLLGEETGRSDDAAPQVLVLADASPLSAVAPGLEYEVAFVWEQAASEPLPTEATVAVSAWTWRRSSLDDQLMWFDPTVTHAGTLAVSQGRAS</sequence>
<reference evidence="3 4" key="1">
    <citation type="submission" date="2020-07" db="EMBL/GenBank/DDBJ databases">
        <title>Sequencing the genomes of 1000 actinobacteria strains.</title>
        <authorList>
            <person name="Klenk H.-P."/>
        </authorList>
    </citation>
    <scope>NUCLEOTIDE SEQUENCE [LARGE SCALE GENOMIC DNA]</scope>
    <source>
        <strain evidence="3 4">DSM 19087</strain>
    </source>
</reference>
<dbReference type="Proteomes" id="UP000587211">
    <property type="component" value="Unassembled WGS sequence"/>
</dbReference>
<gene>
    <name evidence="3" type="ORF">BJ975_000933</name>
    <name evidence="2" type="ORF">IDH50_15730</name>
</gene>
<proteinExistence type="predicted"/>
<evidence type="ECO:0000313" key="2">
    <source>
        <dbReference type="EMBL" id="MBD1271695.1"/>
    </source>
</evidence>
<dbReference type="RefSeq" id="WP_179424059.1">
    <property type="nucleotide sequence ID" value="NZ_BAAAMP010000003.1"/>
</dbReference>
<evidence type="ECO:0000313" key="3">
    <source>
        <dbReference type="EMBL" id="NYI37558.1"/>
    </source>
</evidence>
<keyword evidence="1" id="KW-1133">Transmembrane helix</keyword>
<organism evidence="2 5">
    <name type="scientific">Aeromicrobium tamlense</name>
    <dbReference type="NCBI Taxonomy" id="375541"/>
    <lineage>
        <taxon>Bacteria</taxon>
        <taxon>Bacillati</taxon>
        <taxon>Actinomycetota</taxon>
        <taxon>Actinomycetes</taxon>
        <taxon>Propionibacteriales</taxon>
        <taxon>Nocardioidaceae</taxon>
        <taxon>Aeromicrobium</taxon>
    </lineage>
</organism>
<keyword evidence="1" id="KW-0472">Membrane</keyword>
<evidence type="ECO:0000313" key="4">
    <source>
        <dbReference type="Proteomes" id="UP000587211"/>
    </source>
</evidence>
<keyword evidence="4" id="KW-1185">Reference proteome</keyword>
<keyword evidence="1" id="KW-0812">Transmembrane</keyword>
<dbReference type="Proteomes" id="UP000659061">
    <property type="component" value="Unassembled WGS sequence"/>
</dbReference>
<reference evidence="2" key="2">
    <citation type="submission" date="2020-09" db="EMBL/GenBank/DDBJ databases">
        <title>Novel species in genus Aeromicrobium.</title>
        <authorList>
            <person name="Zhang G."/>
        </authorList>
    </citation>
    <scope>NUCLEOTIDE SEQUENCE</scope>
    <source>
        <strain evidence="2">SSW1-57</strain>
    </source>
</reference>
<dbReference type="EMBL" id="JACBZN010000001">
    <property type="protein sequence ID" value="NYI37558.1"/>
    <property type="molecule type" value="Genomic_DNA"/>
</dbReference>
<evidence type="ECO:0000256" key="1">
    <source>
        <dbReference type="SAM" id="Phobius"/>
    </source>
</evidence>
<feature type="transmembrane region" description="Helical" evidence="1">
    <location>
        <begin position="21"/>
        <end position="44"/>
    </location>
</feature>
<comment type="caution">
    <text evidence="2">The sequence shown here is derived from an EMBL/GenBank/DDBJ whole genome shotgun (WGS) entry which is preliminary data.</text>
</comment>
<dbReference type="AlphaFoldDB" id="A0A8I0FVZ0"/>
<protein>
    <submittedName>
        <fullName evidence="2">Uncharacterized protein</fullName>
    </submittedName>
</protein>